<dbReference type="Pfam" id="PF20469">
    <property type="entry name" value="OLD-like_TOPRIM"/>
    <property type="match status" value="1"/>
</dbReference>
<accession>A0AAU7CYU6</accession>
<proteinExistence type="predicted"/>
<dbReference type="InterPro" id="IPR027417">
    <property type="entry name" value="P-loop_NTPase"/>
</dbReference>
<organism evidence="4">
    <name type="scientific">Edaphobacter paludis</name>
    <dbReference type="NCBI Taxonomy" id="3035702"/>
    <lineage>
        <taxon>Bacteria</taxon>
        <taxon>Pseudomonadati</taxon>
        <taxon>Acidobacteriota</taxon>
        <taxon>Terriglobia</taxon>
        <taxon>Terriglobales</taxon>
        <taxon>Acidobacteriaceae</taxon>
        <taxon>Edaphobacter</taxon>
    </lineage>
</organism>
<evidence type="ECO:0000313" key="4">
    <source>
        <dbReference type="EMBL" id="XBH13211.1"/>
    </source>
</evidence>
<reference evidence="4" key="1">
    <citation type="submission" date="2023-03" db="EMBL/GenBank/DDBJ databases">
        <title>Edaphobacter sp.</title>
        <authorList>
            <person name="Huber K.J."/>
            <person name="Papendorf J."/>
            <person name="Pilke C."/>
            <person name="Bunk B."/>
            <person name="Sproeer C."/>
            <person name="Pester M."/>
        </authorList>
    </citation>
    <scope>NUCLEOTIDE SEQUENCE</scope>
    <source>
        <strain evidence="3">DSM 109919</strain>
        <strain evidence="4">DSM 109920</strain>
    </source>
</reference>
<dbReference type="AlphaFoldDB" id="A0AAU7D761"/>
<dbReference type="PANTHER" id="PTHR43581">
    <property type="entry name" value="ATP/GTP PHOSPHATASE"/>
    <property type="match status" value="1"/>
</dbReference>
<dbReference type="Gene3D" id="3.40.50.300">
    <property type="entry name" value="P-loop containing nucleotide triphosphate hydrolases"/>
    <property type="match status" value="1"/>
</dbReference>
<dbReference type="PANTHER" id="PTHR43581:SF4">
    <property type="entry name" value="ATP_GTP PHOSPHATASE"/>
    <property type="match status" value="1"/>
</dbReference>
<protein>
    <submittedName>
        <fullName evidence="4">AAA family ATPase</fullName>
    </submittedName>
</protein>
<sequence>MNIQDVRIERFRSAELVQLKNVNDFNVLIGKNNSGKSTALFAIEAFFQCLGGEGLVSLAPPFGRKIDFYKQILDQPIIISLAFALDEEERRILLQEIAREAPQLKNVIDAIDSSLLIEISVAVTALPDNYAYVKSIKFSGTEGSAAEPSRTLLNVNAVAAQELVARQRAISASNQSVNDISRFLETFDSDDFTRIKKDEDDTRAFLRFRVAGRRSLIEMSSRSLQEIEQILRSSDSYLQFRTTATAYRNQLVSESKKNASEPLKNFLQTFSGEQSTAPTYALDLLHRVVNTRRLFLAERREPVGRVEAKQLLDYKVTRGGPETLKDIQQKIEGLLGVKVDAFESRANESNERTAEMDVDNFLLEVNGSGVKEALRLILDVELKKPTLLLVEEPEVHLHPALETNMMRYLREVSQSCQVFVSTHSTNFLDLAGTQNVYFVSKKTSASEIKLLEIGEAERQIPEDLGIRLSSLFMFDRLVFVEGLSDELVLREFAARLKIDLSQANVGFIHIGGSRNFSYFANEATFSFLSKRQVKSTFVLDKDERDDAEILKMKASLGERASLHMLSRRELENFMVKSRPLKEFIIFKRAVSGIKPDAEITDEVVTAALLRSADQLRPLSTMKRATHSILNSIHVAVEWTAEDVLDQAQGKILGEIVRLREQLTAQEAAIGPVLEQSRRFVDGNWKSQWINLVLGDILLDKTCQQFGVRFKKVTDGPKLASFYEANEIEGEIATLLKSFGAGA</sequence>
<dbReference type="Pfam" id="PF13175">
    <property type="entry name" value="AAA_15"/>
    <property type="match status" value="1"/>
</dbReference>
<dbReference type="InterPro" id="IPR041685">
    <property type="entry name" value="AAA_GajA/Old/RecF-like"/>
</dbReference>
<name>A0AAU7D761_9BACT</name>
<gene>
    <name evidence="3" type="ORF">P4G45_15245</name>
    <name evidence="4" type="ORF">P8936_16200</name>
</gene>
<feature type="domain" description="OLD protein-like TOPRIM" evidence="2">
    <location>
        <begin position="473"/>
        <end position="542"/>
    </location>
</feature>
<feature type="domain" description="Endonuclease GajA/Old nuclease/RecF-like AAA" evidence="1">
    <location>
        <begin position="1"/>
        <end position="427"/>
    </location>
</feature>
<evidence type="ECO:0000313" key="3">
    <source>
        <dbReference type="EMBL" id="XBH09826.1"/>
    </source>
</evidence>
<accession>A0AAU7D761</accession>
<dbReference type="RefSeq" id="WP_348267335.1">
    <property type="nucleotide sequence ID" value="NZ_CP121194.1"/>
</dbReference>
<dbReference type="SUPFAM" id="SSF52540">
    <property type="entry name" value="P-loop containing nucleoside triphosphate hydrolases"/>
    <property type="match status" value="1"/>
</dbReference>
<dbReference type="InterPro" id="IPR034139">
    <property type="entry name" value="TOPRIM_OLD"/>
</dbReference>
<evidence type="ECO:0000259" key="1">
    <source>
        <dbReference type="Pfam" id="PF13175"/>
    </source>
</evidence>
<dbReference type="KEGG" id="epl:P4G45_15245"/>
<dbReference type="EMBL" id="CP121194">
    <property type="protein sequence ID" value="XBH09826.1"/>
    <property type="molecule type" value="Genomic_DNA"/>
</dbReference>
<dbReference type="EMBL" id="CP121195">
    <property type="protein sequence ID" value="XBH13211.1"/>
    <property type="molecule type" value="Genomic_DNA"/>
</dbReference>
<dbReference type="InterPro" id="IPR051396">
    <property type="entry name" value="Bact_Antivir_Def_Nuclease"/>
</dbReference>
<evidence type="ECO:0000259" key="2">
    <source>
        <dbReference type="Pfam" id="PF20469"/>
    </source>
</evidence>